<sequence length="169" mass="19014">MMKHSRLCFATQRGKLLYVRSVRNGYGNNMLGKETRNHHHRISKSHVGAQIPMTHSAVNRENPLTLKAGKDRPCMTGSQLLYRVPRRARLPSPTFLGRMFACLGRESGLQRRCGGVISDWRTGKNLRSASIRNEAHTHALVEPLQTSISYCCQQHRHSPTSNTTINTGP</sequence>
<proteinExistence type="predicted"/>
<dbReference type="EMBL" id="ML977017">
    <property type="protein sequence ID" value="KAF1951427.1"/>
    <property type="molecule type" value="Genomic_DNA"/>
</dbReference>
<evidence type="ECO:0000313" key="2">
    <source>
        <dbReference type="Proteomes" id="UP000800035"/>
    </source>
</evidence>
<name>A0A6A5TR64_9PLEO</name>
<reference evidence="1" key="1">
    <citation type="journal article" date="2020" name="Stud. Mycol.">
        <title>101 Dothideomycetes genomes: a test case for predicting lifestyles and emergence of pathogens.</title>
        <authorList>
            <person name="Haridas S."/>
            <person name="Albert R."/>
            <person name="Binder M."/>
            <person name="Bloem J."/>
            <person name="Labutti K."/>
            <person name="Salamov A."/>
            <person name="Andreopoulos B."/>
            <person name="Baker S."/>
            <person name="Barry K."/>
            <person name="Bills G."/>
            <person name="Bluhm B."/>
            <person name="Cannon C."/>
            <person name="Castanera R."/>
            <person name="Culley D."/>
            <person name="Daum C."/>
            <person name="Ezra D."/>
            <person name="Gonzalez J."/>
            <person name="Henrissat B."/>
            <person name="Kuo A."/>
            <person name="Liang C."/>
            <person name="Lipzen A."/>
            <person name="Lutzoni F."/>
            <person name="Magnuson J."/>
            <person name="Mondo S."/>
            <person name="Nolan M."/>
            <person name="Ohm R."/>
            <person name="Pangilinan J."/>
            <person name="Park H.-J."/>
            <person name="Ramirez L."/>
            <person name="Alfaro M."/>
            <person name="Sun H."/>
            <person name="Tritt A."/>
            <person name="Yoshinaga Y."/>
            <person name="Zwiers L.-H."/>
            <person name="Turgeon B."/>
            <person name="Goodwin S."/>
            <person name="Spatafora J."/>
            <person name="Crous P."/>
            <person name="Grigoriev I."/>
        </authorList>
    </citation>
    <scope>NUCLEOTIDE SEQUENCE</scope>
    <source>
        <strain evidence="1">CBS 675.92</strain>
    </source>
</reference>
<dbReference type="AlphaFoldDB" id="A0A6A5TR64"/>
<accession>A0A6A5TR64</accession>
<organism evidence="1 2">
    <name type="scientific">Byssothecium circinans</name>
    <dbReference type="NCBI Taxonomy" id="147558"/>
    <lineage>
        <taxon>Eukaryota</taxon>
        <taxon>Fungi</taxon>
        <taxon>Dikarya</taxon>
        <taxon>Ascomycota</taxon>
        <taxon>Pezizomycotina</taxon>
        <taxon>Dothideomycetes</taxon>
        <taxon>Pleosporomycetidae</taxon>
        <taxon>Pleosporales</taxon>
        <taxon>Massarineae</taxon>
        <taxon>Massarinaceae</taxon>
        <taxon>Byssothecium</taxon>
    </lineage>
</organism>
<evidence type="ECO:0000313" key="1">
    <source>
        <dbReference type="EMBL" id="KAF1951427.1"/>
    </source>
</evidence>
<dbReference type="Proteomes" id="UP000800035">
    <property type="component" value="Unassembled WGS sequence"/>
</dbReference>
<keyword evidence="2" id="KW-1185">Reference proteome</keyword>
<gene>
    <name evidence="1" type="ORF">CC80DRAFT_206784</name>
</gene>
<protein>
    <submittedName>
        <fullName evidence="1">Uncharacterized protein</fullName>
    </submittedName>
</protein>